<accession>A0A1M6BMR4</accession>
<dbReference type="EMBL" id="FQZN01000003">
    <property type="protein sequence ID" value="SHI49793.1"/>
    <property type="molecule type" value="Genomic_DNA"/>
</dbReference>
<reference evidence="3" key="1">
    <citation type="submission" date="2016-11" db="EMBL/GenBank/DDBJ databases">
        <authorList>
            <person name="Varghese N."/>
            <person name="Submissions S."/>
        </authorList>
    </citation>
    <scope>NUCLEOTIDE SEQUENCE [LARGE SCALE GENOMIC DNA]</scope>
    <source>
        <strain evidence="3">DSM 26884</strain>
    </source>
</reference>
<evidence type="ECO:0000313" key="3">
    <source>
        <dbReference type="Proteomes" id="UP000184192"/>
    </source>
</evidence>
<sequence>MAEEKSEKAGVFALICSFLIPLIGIICYFVNKNKVENASSYLFAALGGFLVGFILRLSAA</sequence>
<proteinExistence type="predicted"/>
<keyword evidence="1" id="KW-1133">Transmembrane helix</keyword>
<keyword evidence="1" id="KW-0812">Transmembrane</keyword>
<evidence type="ECO:0000313" key="2">
    <source>
        <dbReference type="EMBL" id="SHI49793.1"/>
    </source>
</evidence>
<name>A0A1M6BMR4_9BACE</name>
<feature type="transmembrane region" description="Helical" evidence="1">
    <location>
        <begin position="12"/>
        <end position="30"/>
    </location>
</feature>
<organism evidence="2 3">
    <name type="scientific">Bacteroides stercorirosoris</name>
    <dbReference type="NCBI Taxonomy" id="871324"/>
    <lineage>
        <taxon>Bacteria</taxon>
        <taxon>Pseudomonadati</taxon>
        <taxon>Bacteroidota</taxon>
        <taxon>Bacteroidia</taxon>
        <taxon>Bacteroidales</taxon>
        <taxon>Bacteroidaceae</taxon>
        <taxon>Bacteroides</taxon>
    </lineage>
</organism>
<dbReference type="GeneID" id="92710877"/>
<keyword evidence="3" id="KW-1185">Reference proteome</keyword>
<dbReference type="AlphaFoldDB" id="A0A1M6BMR4"/>
<gene>
    <name evidence="2" type="ORF">SAMN05444350_10358</name>
</gene>
<feature type="transmembrane region" description="Helical" evidence="1">
    <location>
        <begin position="42"/>
        <end position="59"/>
    </location>
</feature>
<protein>
    <submittedName>
        <fullName evidence="2">Uncharacterized protein</fullName>
    </submittedName>
</protein>
<dbReference type="RefSeq" id="WP_025830757.1">
    <property type="nucleotide sequence ID" value="NZ_FQZN01000003.1"/>
</dbReference>
<keyword evidence="1" id="KW-0472">Membrane</keyword>
<evidence type="ECO:0000256" key="1">
    <source>
        <dbReference type="SAM" id="Phobius"/>
    </source>
</evidence>
<dbReference type="Proteomes" id="UP000184192">
    <property type="component" value="Unassembled WGS sequence"/>
</dbReference>